<keyword evidence="5 8" id="KW-1133">Transmembrane helix</keyword>
<keyword evidence="3" id="KW-1003">Cell membrane</keyword>
<evidence type="ECO:0000256" key="7">
    <source>
        <dbReference type="SAM" id="MobiDB-lite"/>
    </source>
</evidence>
<comment type="similarity">
    <text evidence="2">Belongs to the CPA3 antiporters (TC 2.A.63) subunit B family.</text>
</comment>
<feature type="region of interest" description="Disordered" evidence="7">
    <location>
        <begin position="243"/>
        <end position="280"/>
    </location>
</feature>
<dbReference type="PANTHER" id="PTHR33932:SF4">
    <property type="entry name" value="NA(+)_H(+) ANTIPORTER SUBUNIT B"/>
    <property type="match status" value="1"/>
</dbReference>
<keyword evidence="4 8" id="KW-0812">Transmembrane</keyword>
<feature type="transmembrane region" description="Helical" evidence="8">
    <location>
        <begin position="212"/>
        <end position="233"/>
    </location>
</feature>
<evidence type="ECO:0000256" key="3">
    <source>
        <dbReference type="ARBA" id="ARBA00022475"/>
    </source>
</evidence>
<gene>
    <name evidence="10" type="ORF">MMF93_30050</name>
</gene>
<evidence type="ECO:0000256" key="6">
    <source>
        <dbReference type="ARBA" id="ARBA00023136"/>
    </source>
</evidence>
<evidence type="ECO:0000313" key="10">
    <source>
        <dbReference type="EMBL" id="UNT00233.1"/>
    </source>
</evidence>
<feature type="domain" description="Na+/H+ antiporter MnhB subunit-related protein" evidence="9">
    <location>
        <begin position="106"/>
        <end position="226"/>
    </location>
</feature>
<evidence type="ECO:0000256" key="2">
    <source>
        <dbReference type="ARBA" id="ARBA00009425"/>
    </source>
</evidence>
<dbReference type="PANTHER" id="PTHR33932">
    <property type="entry name" value="NA(+)/H(+) ANTIPORTER SUBUNIT B"/>
    <property type="match status" value="1"/>
</dbReference>
<dbReference type="EMBL" id="CP093846">
    <property type="protein sequence ID" value="UNT00233.1"/>
    <property type="molecule type" value="Genomic_DNA"/>
</dbReference>
<comment type="subcellular location">
    <subcellularLocation>
        <location evidence="1">Cell membrane</location>
        <topology evidence="1">Multi-pass membrane protein</topology>
    </subcellularLocation>
</comment>
<evidence type="ECO:0000256" key="4">
    <source>
        <dbReference type="ARBA" id="ARBA00022692"/>
    </source>
</evidence>
<keyword evidence="11" id="KW-1185">Reference proteome</keyword>
<dbReference type="InterPro" id="IPR050622">
    <property type="entry name" value="CPA3_antiporter_subunitB"/>
</dbReference>
<organism evidence="10 11">
    <name type="scientific">Streptomyces tubbatahanensis</name>
    <dbReference type="NCBI Taxonomy" id="2923272"/>
    <lineage>
        <taxon>Bacteria</taxon>
        <taxon>Bacillati</taxon>
        <taxon>Actinomycetota</taxon>
        <taxon>Actinomycetes</taxon>
        <taxon>Kitasatosporales</taxon>
        <taxon>Streptomycetaceae</taxon>
        <taxon>Streptomyces</taxon>
    </lineage>
</organism>
<evidence type="ECO:0000256" key="5">
    <source>
        <dbReference type="ARBA" id="ARBA00022989"/>
    </source>
</evidence>
<proteinExistence type="inferred from homology"/>
<protein>
    <submittedName>
        <fullName evidence="10">Sodium:proton antiporter</fullName>
    </submittedName>
</protein>
<name>A0ABY3Y124_9ACTN</name>
<evidence type="ECO:0000256" key="8">
    <source>
        <dbReference type="SAM" id="Phobius"/>
    </source>
</evidence>
<dbReference type="Proteomes" id="UP001202244">
    <property type="component" value="Chromosome"/>
</dbReference>
<feature type="transmembrane region" description="Helical" evidence="8">
    <location>
        <begin position="133"/>
        <end position="152"/>
    </location>
</feature>
<dbReference type="InterPro" id="IPR007182">
    <property type="entry name" value="MnhB"/>
</dbReference>
<dbReference type="Pfam" id="PF04039">
    <property type="entry name" value="MnhB"/>
    <property type="match status" value="1"/>
</dbReference>
<reference evidence="10 11" key="1">
    <citation type="journal article" date="2023" name="Microbiol. Spectr.">
        <title>Synergy between Genome Mining, Metabolomics, and Bioinformatics Uncovers Antibacterial Chlorinated Carbazole Alkaloids and Their Biosynthetic Gene Cluster from Streptomyces tubbatahanensis sp. nov., a Novel Actinomycete Isolated from Sulu Sea, Philippines.</title>
        <authorList>
            <person name="Tenebro C.P."/>
            <person name="Trono D.J.V.L."/>
            <person name="Balida L.A.P."/>
            <person name="Bayog L.K.A."/>
            <person name="Bruna J.R."/>
            <person name="Sabido E.M."/>
            <person name="Caspe D.P.C."/>
            <person name="de Los Santos E.L.C."/>
            <person name="Saludes J.P."/>
            <person name="Dalisay D.S."/>
        </authorList>
    </citation>
    <scope>NUCLEOTIDE SEQUENCE [LARGE SCALE GENOMIC DNA]</scope>
    <source>
        <strain evidence="10 11">DSD3025</strain>
    </source>
</reference>
<feature type="transmembrane region" description="Helical" evidence="8">
    <location>
        <begin position="164"/>
        <end position="192"/>
    </location>
</feature>
<accession>A0ABY3Y124</accession>
<sequence>MSPRVRMAVLAAGLLGLAALLGAAFLQLPRFGGSFHPYGRHAVEAALTRHTSNTVASVNFDQRAFDTLGEQAILFGATLGTVVILRTARDEHRVEPQPALVPAPVRRYALAVLPLTLLTGLYVVAHGQVSPGGGFQGGVVAATALHLLYIAIDYRALRRVRSVALFTLADAAGEAGYLLVGLGALLSGAAFLRNVLPYGTTGTLASGGTVPLLNAAVGVEVAAAVVVLLAQFLDQAIVIESADGSQDEGRAPRGGASGQTNGGRTPQGRKSAPGSEGSRP</sequence>
<evidence type="ECO:0000313" key="11">
    <source>
        <dbReference type="Proteomes" id="UP001202244"/>
    </source>
</evidence>
<evidence type="ECO:0000256" key="1">
    <source>
        <dbReference type="ARBA" id="ARBA00004651"/>
    </source>
</evidence>
<dbReference type="RefSeq" id="WP_242756313.1">
    <property type="nucleotide sequence ID" value="NZ_CP093846.1"/>
</dbReference>
<keyword evidence="6 8" id="KW-0472">Membrane</keyword>
<feature type="transmembrane region" description="Helical" evidence="8">
    <location>
        <begin position="71"/>
        <end position="88"/>
    </location>
</feature>
<evidence type="ECO:0000259" key="9">
    <source>
        <dbReference type="Pfam" id="PF04039"/>
    </source>
</evidence>
<feature type="transmembrane region" description="Helical" evidence="8">
    <location>
        <begin position="108"/>
        <end position="127"/>
    </location>
</feature>